<dbReference type="EMBL" id="JBHSKD010000004">
    <property type="protein sequence ID" value="MFC5175733.1"/>
    <property type="molecule type" value="Genomic_DNA"/>
</dbReference>
<feature type="transmembrane region" description="Helical" evidence="1">
    <location>
        <begin position="36"/>
        <end position="55"/>
    </location>
</feature>
<dbReference type="PANTHER" id="PTHR34989:SF1">
    <property type="entry name" value="PROTEIN HDED"/>
    <property type="match status" value="1"/>
</dbReference>
<organism evidence="2 3">
    <name type="scientific">Nocardioides taihuensis</name>
    <dbReference type="NCBI Taxonomy" id="1835606"/>
    <lineage>
        <taxon>Bacteria</taxon>
        <taxon>Bacillati</taxon>
        <taxon>Actinomycetota</taxon>
        <taxon>Actinomycetes</taxon>
        <taxon>Propionibacteriales</taxon>
        <taxon>Nocardioidaceae</taxon>
        <taxon>Nocardioides</taxon>
    </lineage>
</organism>
<dbReference type="InterPro" id="IPR052712">
    <property type="entry name" value="Acid_resist_chaperone_HdeD"/>
</dbReference>
<evidence type="ECO:0000313" key="2">
    <source>
        <dbReference type="EMBL" id="MFC5175733.1"/>
    </source>
</evidence>
<reference evidence="3" key="1">
    <citation type="journal article" date="2019" name="Int. J. Syst. Evol. Microbiol.">
        <title>The Global Catalogue of Microorganisms (GCM) 10K type strain sequencing project: providing services to taxonomists for standard genome sequencing and annotation.</title>
        <authorList>
            <consortium name="The Broad Institute Genomics Platform"/>
            <consortium name="The Broad Institute Genome Sequencing Center for Infectious Disease"/>
            <person name="Wu L."/>
            <person name="Ma J."/>
        </authorList>
    </citation>
    <scope>NUCLEOTIDE SEQUENCE [LARGE SCALE GENOMIC DNA]</scope>
    <source>
        <strain evidence="3">DFY41</strain>
    </source>
</reference>
<name>A0ABW0BFG1_9ACTN</name>
<accession>A0ABW0BFG1</accession>
<comment type="caution">
    <text evidence="2">The sequence shown here is derived from an EMBL/GenBank/DDBJ whole genome shotgun (WGS) entry which is preliminary data.</text>
</comment>
<dbReference type="PANTHER" id="PTHR34989">
    <property type="entry name" value="PROTEIN HDED"/>
    <property type="match status" value="1"/>
</dbReference>
<dbReference type="Pfam" id="PF03729">
    <property type="entry name" value="DUF308"/>
    <property type="match status" value="2"/>
</dbReference>
<evidence type="ECO:0000313" key="3">
    <source>
        <dbReference type="Proteomes" id="UP001596087"/>
    </source>
</evidence>
<dbReference type="Proteomes" id="UP001596087">
    <property type="component" value="Unassembled WGS sequence"/>
</dbReference>
<gene>
    <name evidence="2" type="ORF">ACFPGP_03550</name>
</gene>
<feature type="transmembrane region" description="Helical" evidence="1">
    <location>
        <begin position="12"/>
        <end position="30"/>
    </location>
</feature>
<sequence length="198" mass="20139">MVRDWMTMSWKGLLLRGAIAVVFGIVAIAAPVAAALAFALLWGIWALADGIGAFVQAFSKDVVGMNADGTAVMGGRSGGEKALLIVLGLIGVVAGLLAITSPGLAAVALTWILGIWLIVRGIFELVGAFSASAAGARGLLILGAVVDFLLGILFVANPGKSVVGIAVFLGILAIIWGIVMFVIAFMIRKQANAAPAAV</sequence>
<feature type="transmembrane region" description="Helical" evidence="1">
    <location>
        <begin position="138"/>
        <end position="156"/>
    </location>
</feature>
<keyword evidence="1" id="KW-1133">Transmembrane helix</keyword>
<keyword evidence="1" id="KW-0472">Membrane</keyword>
<feature type="transmembrane region" description="Helical" evidence="1">
    <location>
        <begin position="162"/>
        <end position="187"/>
    </location>
</feature>
<keyword evidence="3" id="KW-1185">Reference proteome</keyword>
<dbReference type="InterPro" id="IPR005325">
    <property type="entry name" value="DUF308_memb"/>
</dbReference>
<proteinExistence type="predicted"/>
<feature type="transmembrane region" description="Helical" evidence="1">
    <location>
        <begin position="82"/>
        <end position="99"/>
    </location>
</feature>
<protein>
    <submittedName>
        <fullName evidence="2">HdeD family acid-resistance protein</fullName>
    </submittedName>
</protein>
<feature type="transmembrane region" description="Helical" evidence="1">
    <location>
        <begin position="105"/>
        <end position="126"/>
    </location>
</feature>
<keyword evidence="1" id="KW-0812">Transmembrane</keyword>
<evidence type="ECO:0000256" key="1">
    <source>
        <dbReference type="SAM" id="Phobius"/>
    </source>
</evidence>
<dbReference type="RefSeq" id="WP_378586968.1">
    <property type="nucleotide sequence ID" value="NZ_JBHSKD010000004.1"/>
</dbReference>